<dbReference type="EMBL" id="JACRTI010000013">
    <property type="protein sequence ID" value="MBC8601587.1"/>
    <property type="molecule type" value="Genomic_DNA"/>
</dbReference>
<reference evidence="1 4" key="2">
    <citation type="submission" date="2020-08" db="EMBL/GenBank/DDBJ databases">
        <title>Genome public.</title>
        <authorList>
            <person name="Liu C."/>
            <person name="Sun Q."/>
        </authorList>
    </citation>
    <scope>NUCLEOTIDE SEQUENCE [LARGE SCALE GENOMIC DNA]</scope>
    <source>
        <strain evidence="1 4">426_9</strain>
    </source>
</reference>
<dbReference type="RefSeq" id="WP_115499079.1">
    <property type="nucleotide sequence ID" value="NZ_JACRTI010000013.1"/>
</dbReference>
<evidence type="ECO:0000313" key="2">
    <source>
        <dbReference type="EMBL" id="RDU49736.1"/>
    </source>
</evidence>
<comment type="caution">
    <text evidence="2">The sequence shown here is derived from an EMBL/GenBank/DDBJ whole genome shotgun (WGS) entry which is preliminary data.</text>
</comment>
<reference evidence="2 3" key="1">
    <citation type="submission" date="2018-07" db="EMBL/GenBank/DDBJ databases">
        <title>Parabacteroides acidifaciens nov. sp., isolated from human feces.</title>
        <authorList>
            <person name="Wang Y.J."/>
        </authorList>
    </citation>
    <scope>NUCLEOTIDE SEQUENCE [LARGE SCALE GENOMIC DNA]</scope>
    <source>
        <strain evidence="2 3">426-9</strain>
    </source>
</reference>
<dbReference type="AlphaFoldDB" id="A0A3D8HFM2"/>
<evidence type="ECO:0000313" key="3">
    <source>
        <dbReference type="Proteomes" id="UP000256321"/>
    </source>
</evidence>
<protein>
    <submittedName>
        <fullName evidence="2">Uncharacterized protein</fullName>
    </submittedName>
</protein>
<dbReference type="Proteomes" id="UP000256321">
    <property type="component" value="Unassembled WGS sequence"/>
</dbReference>
<evidence type="ECO:0000313" key="4">
    <source>
        <dbReference type="Proteomes" id="UP000629596"/>
    </source>
</evidence>
<dbReference type="Proteomes" id="UP000629596">
    <property type="component" value="Unassembled WGS sequence"/>
</dbReference>
<gene>
    <name evidence="2" type="ORF">DWU89_07775</name>
    <name evidence="1" type="ORF">H8784_07605</name>
</gene>
<proteinExistence type="predicted"/>
<sequence length="126" mass="14116">MNKQQQTPLEKLISDRRRIQQACVLQEQKLNTDFSYIQENAGSLLLSGVSALLFPNTKAKSKGTENSQSVQPASEVPSLSLGFSDYLSVAQSLLPVAWDVARPLLTAWGIQKVQTWIIRKLFKKKK</sequence>
<name>A0A3D8HFM2_9BACT</name>
<evidence type="ECO:0000313" key="1">
    <source>
        <dbReference type="EMBL" id="MBC8601587.1"/>
    </source>
</evidence>
<keyword evidence="4" id="KW-1185">Reference proteome</keyword>
<organism evidence="2 3">
    <name type="scientific">Parabacteroides acidifaciens</name>
    <dbReference type="NCBI Taxonomy" id="2290935"/>
    <lineage>
        <taxon>Bacteria</taxon>
        <taxon>Pseudomonadati</taxon>
        <taxon>Bacteroidota</taxon>
        <taxon>Bacteroidia</taxon>
        <taxon>Bacteroidales</taxon>
        <taxon>Tannerellaceae</taxon>
        <taxon>Parabacteroides</taxon>
    </lineage>
</organism>
<accession>A0A3D8HFM2</accession>
<dbReference type="EMBL" id="QREV01000013">
    <property type="protein sequence ID" value="RDU49736.1"/>
    <property type="molecule type" value="Genomic_DNA"/>
</dbReference>